<evidence type="ECO:0000313" key="1">
    <source>
        <dbReference type="EMBL" id="VDI60746.1"/>
    </source>
</evidence>
<protein>
    <submittedName>
        <fullName evidence="1">Uncharacterized protein</fullName>
    </submittedName>
</protein>
<dbReference type="OrthoDB" id="6191916at2759"/>
<dbReference type="AlphaFoldDB" id="A0A8B6G9B4"/>
<gene>
    <name evidence="1" type="ORF">MGAL_10B037347</name>
</gene>
<accession>A0A8B6G9B4</accession>
<proteinExistence type="predicted"/>
<sequence>MYQQHPFNKLEEQFGTKFKKYIEDSCSRNATFCLHQKMMTHCDEIIAIAVAERIGGPDGYKLLLNGVKSSLPFSFLNGASSYADSIREIDHRTAKKCIRPGSTLTNIIPKISTVDKQKELHTVRKKILHGKQDLADDTDKENKKAVKSSASKYMEHQISVNDKKHIIRTVKLMMRRNAFNTVEDSTPKNIYHSKTPSIANTTFDRNTYNIGKYLVQRYIAQQEFLGMTTEDCPSTDTLDGPKELINRVKRGQSVTVSRTKCKPKEKPVTETEKEEHKRVSKVKLRSVLDSLSSKSNTCQAVLKPDGSKNATNKSPGVKKALLNLIKTCQVAKSLHTSSSGDSEEDQLVFLDFKMVPPHIRNNANLSIVEFAGTKFKVFASSGQQYVQFVSKCNHKEAC</sequence>
<dbReference type="EMBL" id="UYJE01008067">
    <property type="protein sequence ID" value="VDI60746.1"/>
    <property type="molecule type" value="Genomic_DNA"/>
</dbReference>
<evidence type="ECO:0000313" key="2">
    <source>
        <dbReference type="Proteomes" id="UP000596742"/>
    </source>
</evidence>
<keyword evidence="2" id="KW-1185">Reference proteome</keyword>
<comment type="caution">
    <text evidence="1">The sequence shown here is derived from an EMBL/GenBank/DDBJ whole genome shotgun (WGS) entry which is preliminary data.</text>
</comment>
<organism evidence="1 2">
    <name type="scientific">Mytilus galloprovincialis</name>
    <name type="common">Mediterranean mussel</name>
    <dbReference type="NCBI Taxonomy" id="29158"/>
    <lineage>
        <taxon>Eukaryota</taxon>
        <taxon>Metazoa</taxon>
        <taxon>Spiralia</taxon>
        <taxon>Lophotrochozoa</taxon>
        <taxon>Mollusca</taxon>
        <taxon>Bivalvia</taxon>
        <taxon>Autobranchia</taxon>
        <taxon>Pteriomorphia</taxon>
        <taxon>Mytilida</taxon>
        <taxon>Mytiloidea</taxon>
        <taxon>Mytilidae</taxon>
        <taxon>Mytilinae</taxon>
        <taxon>Mytilus</taxon>
    </lineage>
</organism>
<reference evidence="1" key="1">
    <citation type="submission" date="2018-11" db="EMBL/GenBank/DDBJ databases">
        <authorList>
            <person name="Alioto T."/>
            <person name="Alioto T."/>
        </authorList>
    </citation>
    <scope>NUCLEOTIDE SEQUENCE</scope>
</reference>
<name>A0A8B6G9B4_MYTGA</name>
<dbReference type="Proteomes" id="UP000596742">
    <property type="component" value="Unassembled WGS sequence"/>
</dbReference>